<dbReference type="AlphaFoldDB" id="A0AB74NG55"/>
<accession>A0AB74NG55</accession>
<protein>
    <submittedName>
        <fullName evidence="1">Uncharacterized protein</fullName>
    </submittedName>
</protein>
<evidence type="ECO:0000313" key="2">
    <source>
        <dbReference type="Proteomes" id="UP000322220"/>
    </source>
</evidence>
<gene>
    <name evidence="1" type="ORF">FZW98_02635</name>
</gene>
<evidence type="ECO:0000313" key="1">
    <source>
        <dbReference type="EMBL" id="TYU56885.1"/>
    </source>
</evidence>
<name>A0AB74NG55_LISMN</name>
<comment type="caution">
    <text evidence="1">The sequence shown here is derived from an EMBL/GenBank/DDBJ whole genome shotgun (WGS) entry which is preliminary data.</text>
</comment>
<dbReference type="EMBL" id="VTIK01000001">
    <property type="protein sequence ID" value="TYU56885.1"/>
    <property type="molecule type" value="Genomic_DNA"/>
</dbReference>
<organism evidence="1 2">
    <name type="scientific">Listeria monocytogenes</name>
    <dbReference type="NCBI Taxonomy" id="1639"/>
    <lineage>
        <taxon>Bacteria</taxon>
        <taxon>Bacillati</taxon>
        <taxon>Bacillota</taxon>
        <taxon>Bacilli</taxon>
        <taxon>Bacillales</taxon>
        <taxon>Listeriaceae</taxon>
        <taxon>Listeria</taxon>
    </lineage>
</organism>
<sequence length="73" mass="9082">MFCFKFLTSFLSFQLKHINHTKYYSLFFQQMLYKFVYSRNNYQIKKYPLRISPIILFVAEINYKLYVGRDFIL</sequence>
<dbReference type="Proteomes" id="UP000322220">
    <property type="component" value="Unassembled WGS sequence"/>
</dbReference>
<reference evidence="1 2" key="1">
    <citation type="submission" date="2019-08" db="EMBL/GenBank/DDBJ databases">
        <title>Soil Listeria distribution.</title>
        <authorList>
            <person name="Liao J."/>
        </authorList>
    </citation>
    <scope>NUCLEOTIDE SEQUENCE [LARGE SCALE GENOMIC DNA]</scope>
    <source>
        <strain evidence="1 2">IN-RH-2-BL1</strain>
    </source>
</reference>
<proteinExistence type="predicted"/>